<sequence>MTLIQKQIYLRKLFGYDLLKNVEQKQLIERQIISHLSREYSFYIKPRNEQKLSIISEKIQSAINLLQNPINCSNASILVCPEWVEFWFDVVGRHNQNEAPKPNCTNRRILFIASDLPILKDIVEETISKWGDKYEIYHGTFNTQCIINDSKEALIEILAVFRILAKCQFLVCTFSSNACQLIYELMQAYQGDAIENVQSLDYIYEMSKHSLN</sequence>
<evidence type="ECO:0000256" key="3">
    <source>
        <dbReference type="PROSITE-ProRule" id="PRU00992"/>
    </source>
</evidence>
<feature type="domain" description="GT23" evidence="4">
    <location>
        <begin position="1"/>
        <end position="200"/>
    </location>
</feature>
<dbReference type="Pfam" id="PF19745">
    <property type="entry name" value="FUT8_N_cat"/>
    <property type="match status" value="1"/>
</dbReference>
<dbReference type="GO" id="GO:0046921">
    <property type="term" value="F:alpha-(1-&gt;6)-fucosyltransferase activity"/>
    <property type="evidence" value="ECO:0007669"/>
    <property type="project" value="TreeGrafter"/>
</dbReference>
<evidence type="ECO:0000259" key="4">
    <source>
        <dbReference type="PROSITE" id="PS51659"/>
    </source>
</evidence>
<name>A0A1I8BV64_MELHA</name>
<organism evidence="5 6">
    <name type="scientific">Meloidogyne hapla</name>
    <name type="common">Root-knot nematode worm</name>
    <dbReference type="NCBI Taxonomy" id="6305"/>
    <lineage>
        <taxon>Eukaryota</taxon>
        <taxon>Metazoa</taxon>
        <taxon>Ecdysozoa</taxon>
        <taxon>Nematoda</taxon>
        <taxon>Chromadorea</taxon>
        <taxon>Rhabditida</taxon>
        <taxon>Tylenchina</taxon>
        <taxon>Tylenchomorpha</taxon>
        <taxon>Tylenchoidea</taxon>
        <taxon>Meloidogynidae</taxon>
        <taxon>Meloidogyninae</taxon>
        <taxon>Meloidogyne</taxon>
    </lineage>
</organism>
<reference evidence="6" key="1">
    <citation type="submission" date="2016-11" db="UniProtKB">
        <authorList>
            <consortium name="WormBaseParasite"/>
        </authorList>
    </citation>
    <scope>IDENTIFICATION</scope>
</reference>
<dbReference type="AlphaFoldDB" id="A0A1I8BV64"/>
<evidence type="ECO:0000256" key="1">
    <source>
        <dbReference type="ARBA" id="ARBA00022676"/>
    </source>
</evidence>
<dbReference type="PANTHER" id="PTHR13132:SF29">
    <property type="entry name" value="ALPHA-(1,6)-FUCOSYLTRANSFERASE"/>
    <property type="match status" value="1"/>
</dbReference>
<dbReference type="GO" id="GO:0006487">
    <property type="term" value="P:protein N-linked glycosylation"/>
    <property type="evidence" value="ECO:0007669"/>
    <property type="project" value="TreeGrafter"/>
</dbReference>
<keyword evidence="5" id="KW-1185">Reference proteome</keyword>
<proteinExistence type="inferred from homology"/>
<evidence type="ECO:0000256" key="2">
    <source>
        <dbReference type="ARBA" id="ARBA00022679"/>
    </source>
</evidence>
<dbReference type="WBParaSite" id="MhA1_Contig607.frz3.gene4">
    <property type="protein sequence ID" value="MhA1_Contig607.frz3.gene4"/>
    <property type="gene ID" value="MhA1_Contig607.frz3.gene4"/>
</dbReference>
<keyword evidence="1 3" id="KW-0328">Glycosyltransferase</keyword>
<accession>A0A1I8BV64</accession>
<comment type="caution">
    <text evidence="3">Lacks conserved residue(s) required for the propagation of feature annotation.</text>
</comment>
<protein>
    <submittedName>
        <fullName evidence="6">GT23 domain-containing protein</fullName>
    </submittedName>
</protein>
<dbReference type="PANTHER" id="PTHR13132">
    <property type="entry name" value="ALPHA- 1,6 -FUCOSYLTRANSFERASE"/>
    <property type="match status" value="1"/>
</dbReference>
<dbReference type="Gene3D" id="3.40.50.11350">
    <property type="match status" value="1"/>
</dbReference>
<evidence type="ECO:0000313" key="5">
    <source>
        <dbReference type="Proteomes" id="UP000095281"/>
    </source>
</evidence>
<dbReference type="InterPro" id="IPR027350">
    <property type="entry name" value="GT23_dom"/>
</dbReference>
<keyword evidence="2 3" id="KW-0808">Transferase</keyword>
<dbReference type="PROSITE" id="PS51659">
    <property type="entry name" value="GT23"/>
    <property type="match status" value="1"/>
</dbReference>
<dbReference type="Proteomes" id="UP000095281">
    <property type="component" value="Unplaced"/>
</dbReference>
<dbReference type="InterPro" id="IPR045573">
    <property type="entry name" value="Fut8_N_cat"/>
</dbReference>
<comment type="similarity">
    <text evidence="3">Belongs to the glycosyltransferase 23 family.</text>
</comment>
<evidence type="ECO:0000313" key="6">
    <source>
        <dbReference type="WBParaSite" id="MhA1_Contig607.frz3.gene4"/>
    </source>
</evidence>